<reference evidence="3" key="1">
    <citation type="submission" date="2020-06" db="EMBL/GenBank/DDBJ databases">
        <authorList>
            <consortium name="Plant Systems Biology data submission"/>
        </authorList>
    </citation>
    <scope>NUCLEOTIDE SEQUENCE</scope>
    <source>
        <strain evidence="3">D6</strain>
    </source>
</reference>
<name>A0A9N8D8R6_9STRA</name>
<comment type="caution">
    <text evidence="3">The sequence shown here is derived from an EMBL/GenBank/DDBJ whole genome shotgun (WGS) entry which is preliminary data.</text>
</comment>
<sequence length="237" mass="26235">MASSKAGPRRISPPHLTDDQPAAERELPVYMESKRGGTCCGCCCDFRRAVIIANCLIIGLSAYSLGGLMKPPDEETLEAYEDYRGVTIDDDQVVKDLTTLANDALLANAVVGGVMLVLTAIPIYGAYTYQSCPVGFGIFLLVSSFVVRFMVAYVMVEDAGGLSDELAFEQPWVLYGISALFMLLFIYPHIALILEIRKGIMTYKTYPRESYSCCCTRERRQLPPQSQPPKQPMRAYV</sequence>
<feature type="transmembrane region" description="Helical" evidence="2">
    <location>
        <begin position="172"/>
        <end position="194"/>
    </location>
</feature>
<keyword evidence="2" id="KW-0812">Transmembrane</keyword>
<feature type="transmembrane region" description="Helical" evidence="2">
    <location>
        <begin position="105"/>
        <end position="127"/>
    </location>
</feature>
<dbReference type="Proteomes" id="UP001153069">
    <property type="component" value="Unassembled WGS sequence"/>
</dbReference>
<keyword evidence="2" id="KW-1133">Transmembrane helix</keyword>
<evidence type="ECO:0000256" key="2">
    <source>
        <dbReference type="SAM" id="Phobius"/>
    </source>
</evidence>
<evidence type="ECO:0000313" key="3">
    <source>
        <dbReference type="EMBL" id="CAB9498662.1"/>
    </source>
</evidence>
<protein>
    <submittedName>
        <fullName evidence="3">Uncharacterized protein</fullName>
    </submittedName>
</protein>
<keyword evidence="2" id="KW-0472">Membrane</keyword>
<proteinExistence type="predicted"/>
<accession>A0A9N8D8R6</accession>
<dbReference type="OrthoDB" id="47826at2759"/>
<dbReference type="EMBL" id="CAICTM010000043">
    <property type="protein sequence ID" value="CAB9498662.1"/>
    <property type="molecule type" value="Genomic_DNA"/>
</dbReference>
<organism evidence="3 4">
    <name type="scientific">Seminavis robusta</name>
    <dbReference type="NCBI Taxonomy" id="568900"/>
    <lineage>
        <taxon>Eukaryota</taxon>
        <taxon>Sar</taxon>
        <taxon>Stramenopiles</taxon>
        <taxon>Ochrophyta</taxon>
        <taxon>Bacillariophyta</taxon>
        <taxon>Bacillariophyceae</taxon>
        <taxon>Bacillariophycidae</taxon>
        <taxon>Naviculales</taxon>
        <taxon>Naviculaceae</taxon>
        <taxon>Seminavis</taxon>
    </lineage>
</organism>
<feature type="transmembrane region" description="Helical" evidence="2">
    <location>
        <begin position="134"/>
        <end position="156"/>
    </location>
</feature>
<evidence type="ECO:0000256" key="1">
    <source>
        <dbReference type="SAM" id="MobiDB-lite"/>
    </source>
</evidence>
<dbReference type="AlphaFoldDB" id="A0A9N8D8R6"/>
<keyword evidence="4" id="KW-1185">Reference proteome</keyword>
<gene>
    <name evidence="3" type="ORF">SEMRO_43_G025890.1</name>
</gene>
<feature type="region of interest" description="Disordered" evidence="1">
    <location>
        <begin position="1"/>
        <end position="23"/>
    </location>
</feature>
<evidence type="ECO:0000313" key="4">
    <source>
        <dbReference type="Proteomes" id="UP001153069"/>
    </source>
</evidence>
<feature type="transmembrane region" description="Helical" evidence="2">
    <location>
        <begin position="51"/>
        <end position="69"/>
    </location>
</feature>